<feature type="transmembrane region" description="Helical" evidence="1">
    <location>
        <begin position="279"/>
        <end position="300"/>
    </location>
</feature>
<dbReference type="OrthoDB" id="8779153at2"/>
<keyword evidence="1" id="KW-0812">Transmembrane</keyword>
<dbReference type="EMBL" id="SOHA01000001">
    <property type="protein sequence ID" value="TFD34171.1"/>
    <property type="molecule type" value="Genomic_DNA"/>
</dbReference>
<organism evidence="2 3">
    <name type="scientific">Cryobacterium cryoconiti</name>
    <dbReference type="NCBI Taxonomy" id="1259239"/>
    <lineage>
        <taxon>Bacteria</taxon>
        <taxon>Bacillati</taxon>
        <taxon>Actinomycetota</taxon>
        <taxon>Actinomycetes</taxon>
        <taxon>Micrococcales</taxon>
        <taxon>Microbacteriaceae</taxon>
        <taxon>Cryobacterium</taxon>
    </lineage>
</organism>
<reference evidence="2 3" key="1">
    <citation type="submission" date="2019-03" db="EMBL/GenBank/DDBJ databases">
        <title>Genomics of glacier-inhabiting Cryobacterium strains.</title>
        <authorList>
            <person name="Liu Q."/>
            <person name="Xin Y.-H."/>
        </authorList>
    </citation>
    <scope>NUCLEOTIDE SEQUENCE [LARGE SCALE GENOMIC DNA]</scope>
    <source>
        <strain evidence="2 3">TMT1-51</strain>
    </source>
</reference>
<keyword evidence="1" id="KW-1003">Cell membrane</keyword>
<feature type="binding site" evidence="1">
    <location>
        <position position="228"/>
    </location>
    <ligand>
        <name>Fe cation</name>
        <dbReference type="ChEBI" id="CHEBI:24875"/>
    </ligand>
</feature>
<gene>
    <name evidence="2" type="ORF">E3T49_00410</name>
</gene>
<dbReference type="GO" id="GO:0005506">
    <property type="term" value="F:iron ion binding"/>
    <property type="evidence" value="ECO:0007669"/>
    <property type="project" value="UniProtKB-UniRule"/>
</dbReference>
<feature type="transmembrane region" description="Helical" evidence="1">
    <location>
        <begin position="134"/>
        <end position="150"/>
    </location>
</feature>
<dbReference type="NCBIfam" id="TIGR03753">
    <property type="entry name" value="blh_monoox"/>
    <property type="match status" value="1"/>
</dbReference>
<feature type="transmembrane region" description="Helical" evidence="1">
    <location>
        <begin position="171"/>
        <end position="192"/>
    </location>
</feature>
<dbReference type="HAMAP" id="MF_02093">
    <property type="entry name" value="Beta_carotene_diox"/>
    <property type="match status" value="1"/>
</dbReference>
<comment type="catalytic activity">
    <reaction evidence="1">
        <text>all-trans-beta-carotene + O2 = 2 all-trans-retinal</text>
        <dbReference type="Rhea" id="RHEA:32887"/>
        <dbReference type="ChEBI" id="CHEBI:15379"/>
        <dbReference type="ChEBI" id="CHEBI:17579"/>
        <dbReference type="ChEBI" id="CHEBI:17898"/>
        <dbReference type="EC" id="1.13.11.63"/>
    </reaction>
</comment>
<dbReference type="Proteomes" id="UP000297472">
    <property type="component" value="Unassembled WGS sequence"/>
</dbReference>
<feature type="transmembrane region" description="Helical" evidence="1">
    <location>
        <begin position="24"/>
        <end position="44"/>
    </location>
</feature>
<feature type="binding site" evidence="1">
    <location>
        <position position="123"/>
    </location>
    <ligand>
        <name>Fe cation</name>
        <dbReference type="ChEBI" id="CHEBI:24875"/>
    </ligand>
</feature>
<feature type="binding site" evidence="1">
    <location>
        <position position="232"/>
    </location>
    <ligand>
        <name>Fe cation</name>
        <dbReference type="ChEBI" id="CHEBI:24875"/>
    </ligand>
</feature>
<keyword evidence="1" id="KW-0479">Metal-binding</keyword>
<dbReference type="InterPro" id="IPR022270">
    <property type="entry name" value="Blh_diox"/>
</dbReference>
<dbReference type="GO" id="GO:0016121">
    <property type="term" value="P:carotene catabolic process"/>
    <property type="evidence" value="ECO:0007669"/>
    <property type="project" value="UniProtKB-UniRule"/>
</dbReference>
<comment type="caution">
    <text evidence="2">The sequence shown here is derived from an EMBL/GenBank/DDBJ whole genome shotgun (WGS) entry which is preliminary data.</text>
</comment>
<proteinExistence type="inferred from homology"/>
<comment type="similarity">
    <text evidence="1">Belongs to the Brp/Blh beta-carotene diooxygenase family.</text>
</comment>
<dbReference type="EC" id="1.13.11.63" evidence="1"/>
<feature type="transmembrane region" description="Helical" evidence="1">
    <location>
        <begin position="248"/>
        <end position="273"/>
    </location>
</feature>
<feature type="transmembrane region" description="Helical" evidence="1">
    <location>
        <begin position="50"/>
        <end position="70"/>
    </location>
</feature>
<evidence type="ECO:0000313" key="3">
    <source>
        <dbReference type="Proteomes" id="UP000297472"/>
    </source>
</evidence>
<feature type="transmembrane region" description="Helical" evidence="1">
    <location>
        <begin position="91"/>
        <end position="122"/>
    </location>
</feature>
<feature type="binding site" evidence="1">
    <location>
        <position position="67"/>
    </location>
    <ligand>
        <name>Fe cation</name>
        <dbReference type="ChEBI" id="CHEBI:24875"/>
    </ligand>
</feature>
<keyword evidence="1" id="KW-0560">Oxidoreductase</keyword>
<keyword evidence="1" id="KW-0223">Dioxygenase</keyword>
<dbReference type="GO" id="GO:0005886">
    <property type="term" value="C:plasma membrane"/>
    <property type="evidence" value="ECO:0007669"/>
    <property type="project" value="UniProtKB-SubCell"/>
</dbReference>
<dbReference type="RefSeq" id="WP_134422393.1">
    <property type="nucleotide sequence ID" value="NZ_SOHA01000001.1"/>
</dbReference>
<dbReference type="Pfam" id="PF15461">
    <property type="entry name" value="BCD"/>
    <property type="match status" value="1"/>
</dbReference>
<accession>A0A4Y8JYB4</accession>
<dbReference type="GO" id="GO:0003834">
    <property type="term" value="F:beta-carotene 15,15'-dioxygenase activity"/>
    <property type="evidence" value="ECO:0007669"/>
    <property type="project" value="UniProtKB-EC"/>
</dbReference>
<protein>
    <recommendedName>
        <fullName evidence="1">Probable beta-carotene 15,15'-dioxygenase</fullName>
        <ecNumber evidence="1">1.13.11.63</ecNumber>
    </recommendedName>
</protein>
<comment type="cofactor">
    <cofactor evidence="1">
        <name>Fe(2+)</name>
        <dbReference type="ChEBI" id="CHEBI:29033"/>
    </cofactor>
</comment>
<sequence length="316" mass="33542">MTDQTAPPREAEARVTPRWRRVPVETLVFSSLALITLFVVALGLPMPSPTVQIILLGILGGVLGLPHGALDPLIARRAGLWRTPLGFAGFNAIYILVVVAVVLLWLVAPVLSLVAFLLVSALHFGSDWNADRPVWLRFLAGFGLLTLPALSHPDQVSAIYVVLSGEGGASVAAVQEWLGPLAVAGLLVAAVVALRRRPSQSIEIVLATALGLATEPLIFFLLYFCALHSFRHLLGGFQEERGGGRKTAVLVTVYTVVPLLTAGAILAVFGSGAVVSDQILQLVFIGLAGLTVPHMMVVTYDIRRRRSAGSASRSVA</sequence>
<dbReference type="GO" id="GO:0010436">
    <property type="term" value="F:carotenoid dioxygenase activity"/>
    <property type="evidence" value="ECO:0007669"/>
    <property type="project" value="UniProtKB-UniRule"/>
</dbReference>
<keyword evidence="1" id="KW-0408">Iron</keyword>
<dbReference type="AlphaFoldDB" id="A0A4Y8JYB4"/>
<keyword evidence="1" id="KW-1133">Transmembrane helix</keyword>
<evidence type="ECO:0000313" key="2">
    <source>
        <dbReference type="EMBL" id="TFD34171.1"/>
    </source>
</evidence>
<keyword evidence="3" id="KW-1185">Reference proteome</keyword>
<name>A0A4Y8JYB4_9MICO</name>
<feature type="transmembrane region" description="Helical" evidence="1">
    <location>
        <begin position="204"/>
        <end position="227"/>
    </location>
</feature>
<keyword evidence="1" id="KW-0472">Membrane</keyword>
<comment type="subcellular location">
    <subcellularLocation>
        <location evidence="1">Cell membrane</location>
        <topology evidence="1">Multi-pass membrane protein</topology>
    </subcellularLocation>
</comment>
<comment type="function">
    <text evidence="1">Catalyzes the cleavage of beta-carotene at its central double bond (15,15') to yield two molecules of all-trans-retinal.</text>
</comment>
<evidence type="ECO:0000256" key="1">
    <source>
        <dbReference type="HAMAP-Rule" id="MF_02093"/>
    </source>
</evidence>